<keyword evidence="3" id="KW-1185">Reference proteome</keyword>
<reference evidence="2 3" key="3">
    <citation type="journal article" date="2008" name="BMC Genomics">
        <title>The genome of the versatile nitrogen fixer Azorhizobium caulinodans ORS571.</title>
        <authorList>
            <person name="Lee KB."/>
            <person name="Backer P.D."/>
            <person name="Aono T."/>
            <person name="Liu CT."/>
            <person name="Suzuki S."/>
            <person name="Suzuki T."/>
            <person name="Kaneko T."/>
            <person name="Yamada M."/>
            <person name="Tabata S."/>
            <person name="Kupfer D.M."/>
            <person name="Najar F.Z."/>
            <person name="Wiley G.B."/>
            <person name="Roe B."/>
            <person name="Binnewies T.T."/>
            <person name="Ussery D.W."/>
            <person name="D'Haeze W."/>
            <person name="Herder J.D."/>
            <person name="Gevers D."/>
            <person name="Vereecke D."/>
            <person name="Holsters M."/>
            <person name="Oyaizu H."/>
        </authorList>
    </citation>
    <scope>NUCLEOTIDE SEQUENCE [LARGE SCALE GENOMIC DNA]</scope>
    <source>
        <strain evidence="3">ATCC 43989 / DSM 5975 / JCM 20966 / LMG 6465 / NBRC 14845 / NCIMB 13405 / ORS 571</strain>
    </source>
</reference>
<feature type="region of interest" description="Disordered" evidence="1">
    <location>
        <begin position="1"/>
        <end position="41"/>
    </location>
</feature>
<reference evidence="2 3" key="6">
    <citation type="journal article" date="2011" name="Appl. Environ. Microbiol.">
        <title>Involvement of the azorhizobial chromosome partition gene (parA) in the onset of bacteroid differentiation during Sesbania rostrata stem nodule development.</title>
        <authorList>
            <person name="Liu CT."/>
            <person name="Lee KB."/>
            <person name="Wang YS."/>
            <person name="Peng MH."/>
            <person name="Lee KT."/>
            <person name="Suzuki S."/>
            <person name="Suzuki T."/>
            <person name="Oyaizu H."/>
        </authorList>
    </citation>
    <scope>NUCLEOTIDE SEQUENCE [LARGE SCALE GENOMIC DNA]</scope>
    <source>
        <strain evidence="3">ATCC 43989 / DSM 5975 / JCM 20966 / LMG 6465 / NBRC 14845 / NCIMB 13405 / ORS 571</strain>
    </source>
</reference>
<proteinExistence type="predicted"/>
<dbReference type="AlphaFoldDB" id="A8ICP5"/>
<reference evidence="2 3" key="1">
    <citation type="journal article" date="2007" name="Appl. Environ. Microbiol.">
        <title>Rhizobial factors required for stem nodule maturation and maintenance in Sesbania rostrata-Azorhizobium caulinodans ORS571 symbiosis.</title>
        <authorList>
            <person name="Suzuki S."/>
            <person name="Aono T."/>
            <person name="Lee KB."/>
            <person name="Suzuki T."/>
            <person name="Liu CT."/>
            <person name="Miwa H."/>
            <person name="Wakao S."/>
            <person name="Iki T."/>
            <person name="Oyaizu H."/>
        </authorList>
    </citation>
    <scope>NUCLEOTIDE SEQUENCE [LARGE SCALE GENOMIC DNA]</scope>
    <source>
        <strain evidence="3">ATCC 43989 / DSM 5975 / JCM 20966 / LMG 6465 / NBRC 14845 / NCIMB 13405 / ORS 571</strain>
    </source>
</reference>
<evidence type="ECO:0000256" key="1">
    <source>
        <dbReference type="SAM" id="MobiDB-lite"/>
    </source>
</evidence>
<reference evidence="2 3" key="4">
    <citation type="journal article" date="2009" name="Appl. Environ. Microbiol.">
        <title>Comparative genome-wide transcriptional profiling of Azorhizobium caulinodans ORS571 grown under free-living and symbiotic conditions.</title>
        <authorList>
            <person name="Tsukada S."/>
            <person name="Aono T."/>
            <person name="Akiba N."/>
            <person name="Lee KB."/>
            <person name="Liu CT."/>
            <person name="Toyazaki H."/>
            <person name="Oyaizu H."/>
        </authorList>
    </citation>
    <scope>NUCLEOTIDE SEQUENCE [LARGE SCALE GENOMIC DNA]</scope>
    <source>
        <strain evidence="3">ATCC 43989 / DSM 5975 / JCM 20966 / LMG 6465 / NBRC 14845 / NCIMB 13405 / ORS 571</strain>
    </source>
</reference>
<evidence type="ECO:0000313" key="2">
    <source>
        <dbReference type="EMBL" id="BAF89234.1"/>
    </source>
</evidence>
<name>A8ICP5_AZOC5</name>
<protein>
    <submittedName>
        <fullName evidence="2">Uncharacterized protein</fullName>
    </submittedName>
</protein>
<organism evidence="2 3">
    <name type="scientific">Azorhizobium caulinodans (strain ATCC 43989 / DSM 5975 / JCM 20966 / LMG 6465 / NBRC 14845 / NCIMB 13405 / ORS 571)</name>
    <dbReference type="NCBI Taxonomy" id="438753"/>
    <lineage>
        <taxon>Bacteria</taxon>
        <taxon>Pseudomonadati</taxon>
        <taxon>Pseudomonadota</taxon>
        <taxon>Alphaproteobacteria</taxon>
        <taxon>Hyphomicrobiales</taxon>
        <taxon>Xanthobacteraceae</taxon>
        <taxon>Azorhizobium</taxon>
    </lineage>
</organism>
<evidence type="ECO:0000313" key="3">
    <source>
        <dbReference type="Proteomes" id="UP000000270"/>
    </source>
</evidence>
<dbReference type="EMBL" id="AP009384">
    <property type="protein sequence ID" value="BAF89234.1"/>
    <property type="molecule type" value="Genomic_DNA"/>
</dbReference>
<reference evidence="3" key="2">
    <citation type="submission" date="2007-04" db="EMBL/GenBank/DDBJ databases">
        <title>Complete genome sequence of the nitrogen-fixing bacterium Azorhizobium caulinodans ORS571.</title>
        <authorList>
            <person name="Lee K.B."/>
            <person name="Backer P.D."/>
            <person name="Aono T."/>
            <person name="Liu C.T."/>
            <person name="Suzuki S."/>
            <person name="Suzuki T."/>
            <person name="Kaneko T."/>
            <person name="Yamada M."/>
            <person name="Tabata S."/>
            <person name="Kupfer D.M."/>
            <person name="Najar F.Z."/>
            <person name="Wiley G.B."/>
            <person name="Roe B."/>
            <person name="Binnewies T."/>
            <person name="Ussery D."/>
            <person name="Vereecke D."/>
            <person name="Gevers D."/>
            <person name="Holsters M."/>
            <person name="Oyaizu H."/>
        </authorList>
    </citation>
    <scope>NUCLEOTIDE SEQUENCE [LARGE SCALE GENOMIC DNA]</scope>
    <source>
        <strain evidence="3">ATCC 43989 / DSM 5975 / JCM 20966 / LMG 6465 / NBRC 14845 / NCIMB 13405 / ORS 571</strain>
    </source>
</reference>
<feature type="compositionally biased region" description="Basic and acidic residues" evidence="1">
    <location>
        <begin position="21"/>
        <end position="34"/>
    </location>
</feature>
<reference evidence="2 3" key="5">
    <citation type="journal article" date="2010" name="Appl. Environ. Microbiol.">
        <title>phrR-like gene praR of Azorhizobium caulinodans ORS571 is essential for symbiosis with Sesbania rostrata and is involved in expression of reb genes.</title>
        <authorList>
            <person name="Akiba N."/>
            <person name="Aono T."/>
            <person name="Toyazaki H."/>
            <person name="Sato S."/>
            <person name="Oyaizu H."/>
        </authorList>
    </citation>
    <scope>NUCLEOTIDE SEQUENCE [LARGE SCALE GENOMIC DNA]</scope>
    <source>
        <strain evidence="3">ATCC 43989 / DSM 5975 / JCM 20966 / LMG 6465 / NBRC 14845 / NCIMB 13405 / ORS 571</strain>
    </source>
</reference>
<dbReference type="Proteomes" id="UP000000270">
    <property type="component" value="Chromosome"/>
</dbReference>
<gene>
    <name evidence="2" type="ordered locus">AZC_3236</name>
</gene>
<sequence length="41" mass="4869">MPSFQSRRLKQARNRMLPPVEFERQHKAKADGVWKTRSGSR</sequence>
<dbReference type="KEGG" id="azc:AZC_3236"/>
<accession>A8ICP5</accession>
<dbReference type="HOGENOM" id="CLU_3265052_0_0_5"/>